<name>A0A804QI69_MAIZE</name>
<feature type="region of interest" description="Disordered" evidence="1">
    <location>
        <begin position="130"/>
        <end position="363"/>
    </location>
</feature>
<feature type="compositionally biased region" description="Low complexity" evidence="1">
    <location>
        <begin position="143"/>
        <end position="164"/>
    </location>
</feature>
<dbReference type="AlphaFoldDB" id="A0A804QI69"/>
<proteinExistence type="predicted"/>
<organism evidence="2 3">
    <name type="scientific">Zea mays</name>
    <name type="common">Maize</name>
    <dbReference type="NCBI Taxonomy" id="4577"/>
    <lineage>
        <taxon>Eukaryota</taxon>
        <taxon>Viridiplantae</taxon>
        <taxon>Streptophyta</taxon>
        <taxon>Embryophyta</taxon>
        <taxon>Tracheophyta</taxon>
        <taxon>Spermatophyta</taxon>
        <taxon>Magnoliopsida</taxon>
        <taxon>Liliopsida</taxon>
        <taxon>Poales</taxon>
        <taxon>Poaceae</taxon>
        <taxon>PACMAD clade</taxon>
        <taxon>Panicoideae</taxon>
        <taxon>Andropogonodae</taxon>
        <taxon>Andropogoneae</taxon>
        <taxon>Tripsacinae</taxon>
        <taxon>Zea</taxon>
    </lineage>
</organism>
<dbReference type="InParanoid" id="A0A804QI69"/>
<feature type="region of interest" description="Disordered" evidence="1">
    <location>
        <begin position="18"/>
        <end position="115"/>
    </location>
</feature>
<feature type="compositionally biased region" description="Basic and acidic residues" evidence="1">
    <location>
        <begin position="246"/>
        <end position="272"/>
    </location>
</feature>
<reference evidence="2" key="3">
    <citation type="submission" date="2021-05" db="UniProtKB">
        <authorList>
            <consortium name="EnsemblPlants"/>
        </authorList>
    </citation>
    <scope>IDENTIFICATION</scope>
    <source>
        <strain evidence="2">cv. B73</strain>
    </source>
</reference>
<feature type="compositionally biased region" description="Gly residues" evidence="1">
    <location>
        <begin position="58"/>
        <end position="74"/>
    </location>
</feature>
<dbReference type="Proteomes" id="UP000007305">
    <property type="component" value="Chromosome 7"/>
</dbReference>
<feature type="compositionally biased region" description="Gly residues" evidence="1">
    <location>
        <begin position="347"/>
        <end position="359"/>
    </location>
</feature>
<reference evidence="2" key="2">
    <citation type="submission" date="2019-07" db="EMBL/GenBank/DDBJ databases">
        <authorList>
            <person name="Seetharam A."/>
            <person name="Woodhouse M."/>
            <person name="Cannon E."/>
        </authorList>
    </citation>
    <scope>NUCLEOTIDE SEQUENCE [LARGE SCALE GENOMIC DNA]</scope>
    <source>
        <strain evidence="2">cv. B73</strain>
    </source>
</reference>
<protein>
    <submittedName>
        <fullName evidence="2">Uncharacterized protein</fullName>
    </submittedName>
</protein>
<dbReference type="EnsemblPlants" id="Zm00001eb331330_T001">
    <property type="protein sequence ID" value="Zm00001eb331330_P001"/>
    <property type="gene ID" value="Zm00001eb331330"/>
</dbReference>
<sequence>RSATPVFQNEAKATVELATPYASTLNSHGRHGQGAATRGGGGAREGRPRRSASRPRDGGAGAVGGGQGGRGGAGAQDLQPGRRHREAAIPEPVAGAAGDARRADPPLRRRGGAAGGALLRPAGLLRQPAGAPVALPLHQQLHPAEPAGARAAGAARAGPSAGARGLRRVRPAPAELPGARGAPPSGRLLRQLRHLRGGQRPGAAPGARRRRAPGAHGVPHLGRGGRDPGAGVVRRRVPGGAGGHGGRGEGPRGGAPREAHGPRRRAGGAERARRARVPVPRGGPRGDPARRIRRARRAPPGGGGDQLRDHRAQARCRRRARHRRGGARARARARRRAQPALPLLRDGGPGAPEDGGGGRRAAAVLGRRTPASSLSCPSGRPFDFRSCIYLI</sequence>
<evidence type="ECO:0000256" key="1">
    <source>
        <dbReference type="SAM" id="MobiDB-lite"/>
    </source>
</evidence>
<dbReference type="Gramene" id="Zm00001eb331330_T001">
    <property type="protein sequence ID" value="Zm00001eb331330_P001"/>
    <property type="gene ID" value="Zm00001eb331330"/>
</dbReference>
<feature type="compositionally biased region" description="Basic residues" evidence="1">
    <location>
        <begin position="313"/>
        <end position="337"/>
    </location>
</feature>
<keyword evidence="3" id="KW-1185">Reference proteome</keyword>
<accession>A0A804QI69</accession>
<evidence type="ECO:0000313" key="3">
    <source>
        <dbReference type="Proteomes" id="UP000007305"/>
    </source>
</evidence>
<evidence type="ECO:0000313" key="2">
    <source>
        <dbReference type="EnsemblPlants" id="Zm00001eb331330_P001"/>
    </source>
</evidence>
<reference evidence="3" key="1">
    <citation type="submission" date="2015-12" db="EMBL/GenBank/DDBJ databases">
        <title>Update maize B73 reference genome by single molecule sequencing technologies.</title>
        <authorList>
            <consortium name="Maize Genome Sequencing Project"/>
            <person name="Ware D."/>
        </authorList>
    </citation>
    <scope>NUCLEOTIDE SEQUENCE [LARGE SCALE GENOMIC DNA]</scope>
    <source>
        <strain evidence="3">cv. B73</strain>
    </source>
</reference>